<feature type="region of interest" description="Disordered" evidence="1">
    <location>
        <begin position="1"/>
        <end position="50"/>
    </location>
</feature>
<evidence type="ECO:0000313" key="3">
    <source>
        <dbReference type="Proteomes" id="UP000029227"/>
    </source>
</evidence>
<feature type="compositionally biased region" description="Basic and acidic residues" evidence="1">
    <location>
        <begin position="1"/>
        <end position="24"/>
    </location>
</feature>
<dbReference type="EMBL" id="BBMN01000008">
    <property type="protein sequence ID" value="GAL05870.1"/>
    <property type="molecule type" value="Genomic_DNA"/>
</dbReference>
<comment type="caution">
    <text evidence="2">The sequence shown here is derived from an EMBL/GenBank/DDBJ whole genome shotgun (WGS) entry which is preliminary data.</text>
</comment>
<protein>
    <submittedName>
        <fullName evidence="2">Uncharacterized protein</fullName>
    </submittedName>
</protein>
<feature type="compositionally biased region" description="Polar residues" evidence="1">
    <location>
        <begin position="26"/>
        <end position="41"/>
    </location>
</feature>
<name>A0A090QRQ8_9GAMM</name>
<evidence type="ECO:0000313" key="2">
    <source>
        <dbReference type="EMBL" id="GAL05870.1"/>
    </source>
</evidence>
<reference evidence="2 3" key="1">
    <citation type="journal article" date="2014" name="Genome Announc.">
        <title>Draft Genome Sequences of Two Vibrionaceae Species, Vibrio ponticus C121 and Photobacterium aphoticum C119, Isolated as Coral Reef Microbiota.</title>
        <authorList>
            <person name="Al-saari N."/>
            <person name="Meirelles P.M."/>
            <person name="Mino S."/>
            <person name="Suda W."/>
            <person name="Oshima K."/>
            <person name="Hattori M."/>
            <person name="Ohkuma M."/>
            <person name="Thompson F.L."/>
            <person name="Gomez-Gil B."/>
            <person name="Sawabe T."/>
            <person name="Sawabe T."/>
        </authorList>
    </citation>
    <scope>NUCLEOTIDE SEQUENCE [LARGE SCALE GENOMIC DNA]</scope>
    <source>
        <strain evidence="2 3">JCM 19237</strain>
    </source>
</reference>
<sequence length="50" mass="5479">MANDKKAEITSDKSDNNEGDHDFTGQKPQDSRVSGRLTSRSAVKDVGKKE</sequence>
<gene>
    <name evidence="2" type="ORF">JCM19237_4943</name>
</gene>
<dbReference type="Proteomes" id="UP000029227">
    <property type="component" value="Unassembled WGS sequence"/>
</dbReference>
<proteinExistence type="predicted"/>
<dbReference type="STRING" id="754436.JCM19237_4943"/>
<organism evidence="2 3">
    <name type="scientific">Photobacterium aphoticum</name>
    <dbReference type="NCBI Taxonomy" id="754436"/>
    <lineage>
        <taxon>Bacteria</taxon>
        <taxon>Pseudomonadati</taxon>
        <taxon>Pseudomonadota</taxon>
        <taxon>Gammaproteobacteria</taxon>
        <taxon>Vibrionales</taxon>
        <taxon>Vibrionaceae</taxon>
        <taxon>Photobacterium</taxon>
    </lineage>
</organism>
<dbReference type="AlphaFoldDB" id="A0A090QRQ8"/>
<evidence type="ECO:0000256" key="1">
    <source>
        <dbReference type="SAM" id="MobiDB-lite"/>
    </source>
</evidence>
<accession>A0A090QRQ8</accession>